<keyword evidence="1" id="KW-1133">Transmembrane helix</keyword>
<dbReference type="Proteomes" id="UP000784128">
    <property type="component" value="Unassembled WGS sequence"/>
</dbReference>
<keyword evidence="1" id="KW-0472">Membrane</keyword>
<gene>
    <name evidence="2" type="ORF">KJB30_13820</name>
</gene>
<organism evidence="2 3">
    <name type="scientific">Pelotalea chapellei</name>
    <dbReference type="NCBI Taxonomy" id="44671"/>
    <lineage>
        <taxon>Bacteria</taxon>
        <taxon>Pseudomonadati</taxon>
        <taxon>Thermodesulfobacteriota</taxon>
        <taxon>Desulfuromonadia</taxon>
        <taxon>Geobacterales</taxon>
        <taxon>Geobacteraceae</taxon>
        <taxon>Pelotalea</taxon>
    </lineage>
</organism>
<proteinExistence type="predicted"/>
<comment type="caution">
    <text evidence="2">The sequence shown here is derived from an EMBL/GenBank/DDBJ whole genome shotgun (WGS) entry which is preliminary data.</text>
</comment>
<keyword evidence="1" id="KW-0812">Transmembrane</keyword>
<sequence length="49" mass="5454">MLWTIAVILIVLWLLGMVTSYTVGGLIHILLVIAIIMVLVRIIQGRNPL</sequence>
<reference evidence="2 3" key="1">
    <citation type="submission" date="2021-05" db="EMBL/GenBank/DDBJ databases">
        <title>The draft genome of Geobacter chapellei DSM 13688.</title>
        <authorList>
            <person name="Xu Z."/>
            <person name="Masuda Y."/>
            <person name="Itoh H."/>
            <person name="Senoo K."/>
        </authorList>
    </citation>
    <scope>NUCLEOTIDE SEQUENCE [LARGE SCALE GENOMIC DNA]</scope>
    <source>
        <strain evidence="2 3">DSM 13688</strain>
    </source>
</reference>
<keyword evidence="3" id="KW-1185">Reference proteome</keyword>
<evidence type="ECO:0000313" key="2">
    <source>
        <dbReference type="EMBL" id="MBT1072869.1"/>
    </source>
</evidence>
<accession>A0ABS5UB24</accession>
<evidence type="ECO:0000256" key="1">
    <source>
        <dbReference type="SAM" id="Phobius"/>
    </source>
</evidence>
<dbReference type="InterPro" id="IPR043727">
    <property type="entry name" value="Lmo0937-like"/>
</dbReference>
<dbReference type="RefSeq" id="WP_214300491.1">
    <property type="nucleotide sequence ID" value="NZ_JAHDYS010000014.1"/>
</dbReference>
<dbReference type="NCBIfam" id="NF033488">
    <property type="entry name" value="lmo0937_fam_TM"/>
    <property type="match status" value="1"/>
</dbReference>
<protein>
    <submittedName>
        <fullName evidence="2">Lmo0937 family membrane protein</fullName>
    </submittedName>
</protein>
<dbReference type="EMBL" id="JAHDYS010000014">
    <property type="protein sequence ID" value="MBT1072869.1"/>
    <property type="molecule type" value="Genomic_DNA"/>
</dbReference>
<evidence type="ECO:0000313" key="3">
    <source>
        <dbReference type="Proteomes" id="UP000784128"/>
    </source>
</evidence>
<dbReference type="Pfam" id="PF18919">
    <property type="entry name" value="DUF5670"/>
    <property type="match status" value="1"/>
</dbReference>
<feature type="transmembrane region" description="Helical" evidence="1">
    <location>
        <begin position="26"/>
        <end position="43"/>
    </location>
</feature>
<name>A0ABS5UB24_9BACT</name>